<proteinExistence type="predicted"/>
<dbReference type="GO" id="GO:0005525">
    <property type="term" value="F:GTP binding"/>
    <property type="evidence" value="ECO:0007669"/>
    <property type="project" value="UniProtKB-KW"/>
</dbReference>
<keyword evidence="1" id="KW-0547">Nucleotide-binding</keyword>
<dbReference type="SMART" id="SM00175">
    <property type="entry name" value="RAB"/>
    <property type="match status" value="1"/>
</dbReference>
<dbReference type="PROSITE" id="PS51419">
    <property type="entry name" value="RAB"/>
    <property type="match status" value="1"/>
</dbReference>
<reference evidence="3" key="1">
    <citation type="submission" date="2018-11" db="EMBL/GenBank/DDBJ databases">
        <authorList>
            <person name="Alioto T."/>
            <person name="Alioto T."/>
        </authorList>
    </citation>
    <scope>NUCLEOTIDE SEQUENCE</scope>
</reference>
<comment type="caution">
    <text evidence="3">The sequence shown here is derived from an EMBL/GenBank/DDBJ whole genome shotgun (WGS) entry which is preliminary data.</text>
</comment>
<dbReference type="OrthoDB" id="6104224at2759"/>
<sequence>MALPEFVITLIGNDTVGKTSIVNRLRYGTYQPHYIYTQGADKVRIPNFKVGNDTVSLLIFDTGGHHIQRGIIHKFIDAADAVIIVYDISKEKSFRKIPEWIQMTKKRKLQDVNENSAIGSSPEDDDPLLMIIGNKTDLSATDVRWSSETTDNDEPKEIKRSVKENQLRKTAAANNISMYKEVSAKADINIDLTFKSVVEKLIELRGTSKALKGNMKESKPWHKFCDIL</sequence>
<keyword evidence="4" id="KW-1185">Reference proteome</keyword>
<dbReference type="PRINTS" id="PR00449">
    <property type="entry name" value="RASTRNSFRMNG"/>
</dbReference>
<evidence type="ECO:0000313" key="4">
    <source>
        <dbReference type="Proteomes" id="UP000596742"/>
    </source>
</evidence>
<dbReference type="PROSITE" id="PS51421">
    <property type="entry name" value="RAS"/>
    <property type="match status" value="1"/>
</dbReference>
<evidence type="ECO:0000256" key="2">
    <source>
        <dbReference type="ARBA" id="ARBA00023134"/>
    </source>
</evidence>
<dbReference type="CDD" id="cd00154">
    <property type="entry name" value="Rab"/>
    <property type="match status" value="1"/>
</dbReference>
<dbReference type="SUPFAM" id="SSF52540">
    <property type="entry name" value="P-loop containing nucleoside triphosphate hydrolases"/>
    <property type="match status" value="1"/>
</dbReference>
<dbReference type="Pfam" id="PF00071">
    <property type="entry name" value="Ras"/>
    <property type="match status" value="1"/>
</dbReference>
<organism evidence="3 4">
    <name type="scientific">Mytilus galloprovincialis</name>
    <name type="common">Mediterranean mussel</name>
    <dbReference type="NCBI Taxonomy" id="29158"/>
    <lineage>
        <taxon>Eukaryota</taxon>
        <taxon>Metazoa</taxon>
        <taxon>Spiralia</taxon>
        <taxon>Lophotrochozoa</taxon>
        <taxon>Mollusca</taxon>
        <taxon>Bivalvia</taxon>
        <taxon>Autobranchia</taxon>
        <taxon>Pteriomorphia</taxon>
        <taxon>Mytilida</taxon>
        <taxon>Mytiloidea</taxon>
        <taxon>Mytilidae</taxon>
        <taxon>Mytilinae</taxon>
        <taxon>Mytilus</taxon>
    </lineage>
</organism>
<dbReference type="EMBL" id="UYJE01002258">
    <property type="protein sequence ID" value="VDI09113.1"/>
    <property type="molecule type" value="Genomic_DNA"/>
</dbReference>
<name>A0A8B6CTX4_MYTGA</name>
<dbReference type="InterPro" id="IPR027417">
    <property type="entry name" value="P-loop_NTPase"/>
</dbReference>
<evidence type="ECO:0000256" key="1">
    <source>
        <dbReference type="ARBA" id="ARBA00022741"/>
    </source>
</evidence>
<dbReference type="PANTHER" id="PTHR47977">
    <property type="entry name" value="RAS-RELATED PROTEIN RAB"/>
    <property type="match status" value="1"/>
</dbReference>
<gene>
    <name evidence="3" type="ORF">MGAL_10B016022</name>
</gene>
<evidence type="ECO:0000313" key="3">
    <source>
        <dbReference type="EMBL" id="VDI09113.1"/>
    </source>
</evidence>
<dbReference type="Proteomes" id="UP000596742">
    <property type="component" value="Unassembled WGS sequence"/>
</dbReference>
<dbReference type="InterPro" id="IPR001806">
    <property type="entry name" value="Small_GTPase"/>
</dbReference>
<keyword evidence="2" id="KW-0342">GTP-binding</keyword>
<dbReference type="InterPro" id="IPR050227">
    <property type="entry name" value="Rab"/>
</dbReference>
<accession>A0A8B6CTX4</accession>
<protein>
    <submittedName>
        <fullName evidence="3">Uncharacterized protein</fullName>
    </submittedName>
</protein>
<dbReference type="SMART" id="SM00173">
    <property type="entry name" value="RAS"/>
    <property type="match status" value="1"/>
</dbReference>
<dbReference type="AlphaFoldDB" id="A0A8B6CTX4"/>
<dbReference type="GO" id="GO:0003924">
    <property type="term" value="F:GTPase activity"/>
    <property type="evidence" value="ECO:0007669"/>
    <property type="project" value="InterPro"/>
</dbReference>
<dbReference type="Gene3D" id="3.40.50.300">
    <property type="entry name" value="P-loop containing nucleotide triphosphate hydrolases"/>
    <property type="match status" value="1"/>
</dbReference>